<dbReference type="PANTHER" id="PTHR43333">
    <property type="entry name" value="2-HACID_DH_C DOMAIN-CONTAINING PROTEIN"/>
    <property type="match status" value="1"/>
</dbReference>
<accession>A0A3G6J7L9</accession>
<dbReference type="OrthoDB" id="4324715at2"/>
<evidence type="ECO:0000313" key="5">
    <source>
        <dbReference type="Proteomes" id="UP000269019"/>
    </source>
</evidence>
<evidence type="ECO:0000256" key="1">
    <source>
        <dbReference type="ARBA" id="ARBA00023002"/>
    </source>
</evidence>
<keyword evidence="5" id="KW-1185">Reference proteome</keyword>
<protein>
    <submittedName>
        <fullName evidence="4">Glyoxylate/hydroxypyruvate reductase B</fullName>
        <ecNumber evidence="4">1.1.1.79</ecNumber>
    </submittedName>
</protein>
<keyword evidence="2" id="KW-0520">NAD</keyword>
<dbReference type="InterPro" id="IPR036291">
    <property type="entry name" value="NAD(P)-bd_dom_sf"/>
</dbReference>
<organism evidence="4 5">
    <name type="scientific">Corynebacterium choanae</name>
    <dbReference type="NCBI Taxonomy" id="1862358"/>
    <lineage>
        <taxon>Bacteria</taxon>
        <taxon>Bacillati</taxon>
        <taxon>Actinomycetota</taxon>
        <taxon>Actinomycetes</taxon>
        <taxon>Mycobacteriales</taxon>
        <taxon>Corynebacteriaceae</taxon>
        <taxon>Corynebacterium</taxon>
    </lineage>
</organism>
<dbReference type="EC" id="1.1.1.79" evidence="4"/>
<dbReference type="InterPro" id="IPR006140">
    <property type="entry name" value="D-isomer_DH_NAD-bd"/>
</dbReference>
<dbReference type="EMBL" id="CP033896">
    <property type="protein sequence ID" value="AZA14111.1"/>
    <property type="molecule type" value="Genomic_DNA"/>
</dbReference>
<dbReference type="GO" id="GO:0051287">
    <property type="term" value="F:NAD binding"/>
    <property type="evidence" value="ECO:0007669"/>
    <property type="project" value="InterPro"/>
</dbReference>
<dbReference type="PRINTS" id="PR00411">
    <property type="entry name" value="PNDRDTASEI"/>
</dbReference>
<dbReference type="Pfam" id="PF02826">
    <property type="entry name" value="2-Hacid_dh_C"/>
    <property type="match status" value="1"/>
</dbReference>
<gene>
    <name evidence="4" type="primary">ghrB</name>
    <name evidence="4" type="ORF">CCHOA_08610</name>
</gene>
<proteinExistence type="predicted"/>
<dbReference type="PANTHER" id="PTHR43333:SF1">
    <property type="entry name" value="D-ISOMER SPECIFIC 2-HYDROXYACID DEHYDROGENASE NAD-BINDING DOMAIN-CONTAINING PROTEIN"/>
    <property type="match status" value="1"/>
</dbReference>
<evidence type="ECO:0000259" key="3">
    <source>
        <dbReference type="Pfam" id="PF02826"/>
    </source>
</evidence>
<dbReference type="Gene3D" id="3.40.50.720">
    <property type="entry name" value="NAD(P)-binding Rossmann-like Domain"/>
    <property type="match status" value="2"/>
</dbReference>
<evidence type="ECO:0000313" key="4">
    <source>
        <dbReference type="EMBL" id="AZA14111.1"/>
    </source>
</evidence>
<dbReference type="RefSeq" id="WP_123929075.1">
    <property type="nucleotide sequence ID" value="NZ_CP033896.1"/>
</dbReference>
<dbReference type="SUPFAM" id="SSF51735">
    <property type="entry name" value="NAD(P)-binding Rossmann-fold domains"/>
    <property type="match status" value="1"/>
</dbReference>
<reference evidence="4 5" key="1">
    <citation type="submission" date="2018-11" db="EMBL/GenBank/DDBJ databases">
        <authorList>
            <person name="Kleinhagauer T."/>
            <person name="Glaeser S.P."/>
            <person name="Spergser J."/>
            <person name="Ruckert C."/>
            <person name="Kaempfer P."/>
            <person name="Busse H.-J."/>
        </authorList>
    </citation>
    <scope>NUCLEOTIDE SEQUENCE [LARGE SCALE GENOMIC DNA]</scope>
    <source>
        <strain evidence="4 5">200CH</strain>
    </source>
</reference>
<dbReference type="Proteomes" id="UP000269019">
    <property type="component" value="Chromosome"/>
</dbReference>
<dbReference type="AlphaFoldDB" id="A0A3G6J7L9"/>
<evidence type="ECO:0000256" key="2">
    <source>
        <dbReference type="ARBA" id="ARBA00023027"/>
    </source>
</evidence>
<sequence length="303" mass="32823">MKYAITPKPWDVVIETLDAEGHTQVELHDDPELVIYNGTADQFPKLGESVKWVQLTLAGIDAFFDRGIITPDRRWTNASGVYARPVAESAVALLLGALHLYPDALRRQQWDTSGYIDKHSRWLYDSEVLIIGAGGIGKELIPMLQGFGCKVTGVNRSGNPVAGADRTVPFSELDTVLGEADHVILAAPLTAETHHLVDAEFLGKMKSSAVFVNVGRGPQVVTDDLVAALEQGTIWAAALDVTDPEPLPDGHPLFAMNNVLITPHVANTVSNIPRLISTAIVDNIRAYTNGETMPTEVDPARGY</sequence>
<dbReference type="KEGG" id="ccho:CCHOA_08610"/>
<dbReference type="CDD" id="cd12159">
    <property type="entry name" value="2-Hacid_dh_2"/>
    <property type="match status" value="1"/>
</dbReference>
<dbReference type="GO" id="GO:0030267">
    <property type="term" value="F:glyoxylate reductase (NADPH) activity"/>
    <property type="evidence" value="ECO:0007669"/>
    <property type="project" value="UniProtKB-EC"/>
</dbReference>
<feature type="domain" description="D-isomer specific 2-hydroxyacid dehydrogenase NAD-binding" evidence="3">
    <location>
        <begin position="98"/>
        <end position="266"/>
    </location>
</feature>
<name>A0A3G6J7L9_9CORY</name>
<keyword evidence="4" id="KW-0670">Pyruvate</keyword>
<keyword evidence="1 4" id="KW-0560">Oxidoreductase</keyword>